<evidence type="ECO:0000256" key="2">
    <source>
        <dbReference type="ARBA" id="ARBA00023172"/>
    </source>
</evidence>
<dbReference type="Proteomes" id="UP000179243">
    <property type="component" value="Unassembled WGS sequence"/>
</dbReference>
<dbReference type="PROSITE" id="PS51898">
    <property type="entry name" value="TYR_RECOMBINASE"/>
    <property type="match status" value="1"/>
</dbReference>
<dbReference type="GO" id="GO:0003677">
    <property type="term" value="F:DNA binding"/>
    <property type="evidence" value="ECO:0007669"/>
    <property type="project" value="UniProtKB-KW"/>
</dbReference>
<gene>
    <name evidence="4" type="ORF">A2519_09560</name>
</gene>
<protein>
    <recommendedName>
        <fullName evidence="3">Tyr recombinase domain-containing protein</fullName>
    </recommendedName>
</protein>
<dbReference type="GO" id="GO:0015074">
    <property type="term" value="P:DNA integration"/>
    <property type="evidence" value="ECO:0007669"/>
    <property type="project" value="InterPro"/>
</dbReference>
<dbReference type="InterPro" id="IPR002104">
    <property type="entry name" value="Integrase_catalytic"/>
</dbReference>
<dbReference type="GO" id="GO:0006310">
    <property type="term" value="P:DNA recombination"/>
    <property type="evidence" value="ECO:0007669"/>
    <property type="project" value="UniProtKB-KW"/>
</dbReference>
<dbReference type="Pfam" id="PF00589">
    <property type="entry name" value="Phage_integrase"/>
    <property type="match status" value="1"/>
</dbReference>
<proteinExistence type="predicted"/>
<evidence type="ECO:0000256" key="1">
    <source>
        <dbReference type="ARBA" id="ARBA00023125"/>
    </source>
</evidence>
<dbReference type="PANTHER" id="PTHR30349:SF94">
    <property type="entry name" value="INTEGRASE_RECOMBINASE HI_1414-RELATED"/>
    <property type="match status" value="1"/>
</dbReference>
<dbReference type="Gene3D" id="1.10.150.130">
    <property type="match status" value="1"/>
</dbReference>
<comment type="caution">
    <text evidence="4">The sequence shown here is derived from an EMBL/GenBank/DDBJ whole genome shotgun (WGS) entry which is preliminary data.</text>
</comment>
<dbReference type="SUPFAM" id="SSF56349">
    <property type="entry name" value="DNA breaking-rejoining enzymes"/>
    <property type="match status" value="1"/>
</dbReference>
<dbReference type="PANTHER" id="PTHR30349">
    <property type="entry name" value="PHAGE INTEGRASE-RELATED"/>
    <property type="match status" value="1"/>
</dbReference>
<keyword evidence="2" id="KW-0233">DNA recombination</keyword>
<dbReference type="InterPro" id="IPR011010">
    <property type="entry name" value="DNA_brk_join_enz"/>
</dbReference>
<organism evidence="4 5">
    <name type="scientific">Candidatus Raymondbacteria bacterium RIFOXYD12_FULL_49_13</name>
    <dbReference type="NCBI Taxonomy" id="1817890"/>
    <lineage>
        <taxon>Bacteria</taxon>
        <taxon>Raymondiibacteriota</taxon>
    </lineage>
</organism>
<dbReference type="InterPro" id="IPR013762">
    <property type="entry name" value="Integrase-like_cat_sf"/>
</dbReference>
<accession>A0A1F7F7S0</accession>
<evidence type="ECO:0000313" key="5">
    <source>
        <dbReference type="Proteomes" id="UP000179243"/>
    </source>
</evidence>
<dbReference type="EMBL" id="MFYX01000103">
    <property type="protein sequence ID" value="OGK02699.1"/>
    <property type="molecule type" value="Genomic_DNA"/>
</dbReference>
<dbReference type="InterPro" id="IPR010998">
    <property type="entry name" value="Integrase_recombinase_N"/>
</dbReference>
<dbReference type="Gene3D" id="1.10.443.10">
    <property type="entry name" value="Intergrase catalytic core"/>
    <property type="match status" value="1"/>
</dbReference>
<reference evidence="4 5" key="1">
    <citation type="journal article" date="2016" name="Nat. Commun.">
        <title>Thousands of microbial genomes shed light on interconnected biogeochemical processes in an aquifer system.</title>
        <authorList>
            <person name="Anantharaman K."/>
            <person name="Brown C.T."/>
            <person name="Hug L.A."/>
            <person name="Sharon I."/>
            <person name="Castelle C.J."/>
            <person name="Probst A.J."/>
            <person name="Thomas B.C."/>
            <person name="Singh A."/>
            <person name="Wilkins M.J."/>
            <person name="Karaoz U."/>
            <person name="Brodie E.L."/>
            <person name="Williams K.H."/>
            <person name="Hubbard S.S."/>
            <person name="Banfield J.F."/>
        </authorList>
    </citation>
    <scope>NUCLEOTIDE SEQUENCE [LARGE SCALE GENOMIC DNA]</scope>
</reference>
<dbReference type="CDD" id="cd00796">
    <property type="entry name" value="INT_Rci_Hp1_C"/>
    <property type="match status" value="1"/>
</dbReference>
<evidence type="ECO:0000313" key="4">
    <source>
        <dbReference type="EMBL" id="OGK02699.1"/>
    </source>
</evidence>
<sequence>MANKKPRGIRKRGENWYVNFRRPGIRKEVCVGPNYQEALALRKEIKAGKTIRSLTIQPSSRNLTYSEAITEHWDRHLKFKKAARTMKCNLNTSERVFGSREIHQIDWQEIETFRNERLEVVKPSVVVKELTMMSAVFKRQIKAGRLVENPVTKVDLPEFNDKRELILTDEEFRRLINVEWTVKDNGGTYQKGLDPHVKLTLLIADYTAMRVGEILNMRWADVDLENGFIYIPVTKNKERRMVPIHDELKKILEANKTQSEHVVNLHGQGVKNINKGFRKARVEAKLSNAWIHDLRHRAITRWVQNGYPPNLIMKATGHKTYSAFNRYSNLKGDDVQVLVGKKKAPIPFVTLEQLRKVG</sequence>
<evidence type="ECO:0000259" key="3">
    <source>
        <dbReference type="PROSITE" id="PS51898"/>
    </source>
</evidence>
<feature type="domain" description="Tyr recombinase" evidence="3">
    <location>
        <begin position="162"/>
        <end position="340"/>
    </location>
</feature>
<dbReference type="AlphaFoldDB" id="A0A1F7F7S0"/>
<keyword evidence="1" id="KW-0238">DNA-binding</keyword>
<dbReference type="InterPro" id="IPR050090">
    <property type="entry name" value="Tyrosine_recombinase_XerCD"/>
</dbReference>
<name>A0A1F7F7S0_UNCRA</name>